<dbReference type="EMBL" id="CZKA01000033">
    <property type="protein sequence ID" value="CUR57117.1"/>
    <property type="molecule type" value="Genomic_DNA"/>
</dbReference>
<proteinExistence type="predicted"/>
<name>A0A2P2C506_9ZZZZ</name>
<feature type="transmembrane region" description="Helical" evidence="1">
    <location>
        <begin position="375"/>
        <end position="393"/>
    </location>
</feature>
<protein>
    <submittedName>
        <fullName evidence="3">Membrane-flanked domain</fullName>
    </submittedName>
</protein>
<accession>A0A2P2C506</accession>
<evidence type="ECO:0000256" key="1">
    <source>
        <dbReference type="SAM" id="Phobius"/>
    </source>
</evidence>
<feature type="domain" description="YdbS-like PH" evidence="2">
    <location>
        <begin position="396"/>
        <end position="465"/>
    </location>
</feature>
<keyword evidence="1" id="KW-0812">Transmembrane</keyword>
<keyword evidence="1" id="KW-1133">Transmembrane helix</keyword>
<reference evidence="3" key="1">
    <citation type="submission" date="2015-08" db="EMBL/GenBank/DDBJ databases">
        <authorList>
            <person name="Babu N.S."/>
            <person name="Beckwith C.J."/>
            <person name="Beseler K.G."/>
            <person name="Brison A."/>
            <person name="Carone J.V."/>
            <person name="Caskin T.P."/>
            <person name="Diamond M."/>
            <person name="Durham M.E."/>
            <person name="Foxe J.M."/>
            <person name="Go M."/>
            <person name="Henderson B.A."/>
            <person name="Jones I.B."/>
            <person name="McGettigan J.A."/>
            <person name="Micheletti S.J."/>
            <person name="Nasrallah M.E."/>
            <person name="Ortiz D."/>
            <person name="Piller C.R."/>
            <person name="Privatt S.R."/>
            <person name="Schneider S.L."/>
            <person name="Sharp S."/>
            <person name="Smith T.C."/>
            <person name="Stanton J.D."/>
            <person name="Ullery H.E."/>
            <person name="Wilson R.J."/>
            <person name="Serrano M.G."/>
            <person name="Buck G."/>
            <person name="Lee V."/>
            <person name="Wang Y."/>
            <person name="Carvalho R."/>
            <person name="Voegtly L."/>
            <person name="Shi R."/>
            <person name="Duckworth R."/>
            <person name="Johnson A."/>
            <person name="Loviza R."/>
            <person name="Walstead R."/>
            <person name="Shah Z."/>
            <person name="Kiflezghi M."/>
            <person name="Wade K."/>
            <person name="Ball S.L."/>
            <person name="Bradley K.W."/>
            <person name="Asai D.J."/>
            <person name="Bowman C.A."/>
            <person name="Russell D.A."/>
            <person name="Pope W.H."/>
            <person name="Jacobs-Sera D."/>
            <person name="Hendrix R.W."/>
            <person name="Hatfull G.F."/>
        </authorList>
    </citation>
    <scope>NUCLEOTIDE SEQUENCE</scope>
</reference>
<feature type="transmembrane region" description="Helical" evidence="1">
    <location>
        <begin position="350"/>
        <end position="369"/>
    </location>
</feature>
<feature type="transmembrane region" description="Helical" evidence="1">
    <location>
        <begin position="49"/>
        <end position="66"/>
    </location>
</feature>
<keyword evidence="1" id="KW-0472">Membrane</keyword>
<feature type="transmembrane region" description="Helical" evidence="1">
    <location>
        <begin position="172"/>
        <end position="197"/>
    </location>
</feature>
<dbReference type="PANTHER" id="PTHR34473:SF2">
    <property type="entry name" value="UPF0699 TRANSMEMBRANE PROTEIN YDBT"/>
    <property type="match status" value="1"/>
</dbReference>
<gene>
    <name evidence="3" type="ORF">NOCA2390040</name>
</gene>
<evidence type="ECO:0000313" key="3">
    <source>
        <dbReference type="EMBL" id="CUR57117.1"/>
    </source>
</evidence>
<feature type="transmembrane region" description="Helical" evidence="1">
    <location>
        <begin position="217"/>
        <end position="243"/>
    </location>
</feature>
<dbReference type="PIRSF" id="PIRSF026631">
    <property type="entry name" value="UCP026631"/>
    <property type="match status" value="1"/>
</dbReference>
<feature type="transmembrane region" description="Helical" evidence="1">
    <location>
        <begin position="26"/>
        <end position="43"/>
    </location>
</feature>
<sequence length="484" mass="51710">MSELARDADWQRLDPRMLLVHPIKELTRFLPLIFGLFIAGNASGGEQPWEYVGIAIPIGLGLLRYLTTRFRIAEGRVELKRGLLNTHLLSTPLDRVRTVDLTSSPIHRLLGLTTVRIGTGTSSHDDQLDLDGLPMDRARELREELLHRVTPVALEKVGPVGERVVVRFSPRWLVYAPLTSAGLVITAGLVGLGSQVLNTFDLWETVVEAPTVDDGQPWWLIGTLVVVTFAAAVSVLSVLGYLVTNGGFVLSNRAGSWHLRRGLVTTRETSIDVERVRGVSVASPLGLRLAGARRLSAIVTGLEDQKTSALLVPPAPAAVVSAVASEVLGATAPIELPVLSHGPRARSRRITRAVGPAVIVAVGLIGFVALGDGPVWLIVAAVATPVAGLALALDRYRALGHAVVDGWLVIRSGSLNQHRNVLQTDGIIGWNLRSSLFQRRAGLTTVIATTAGGDQAYAAIDVPAAMGVDLADRALPGLVSQFLR</sequence>
<evidence type="ECO:0000259" key="2">
    <source>
        <dbReference type="Pfam" id="PF03703"/>
    </source>
</evidence>
<feature type="domain" description="YdbS-like PH" evidence="2">
    <location>
        <begin position="65"/>
        <end position="144"/>
    </location>
</feature>
<dbReference type="InterPro" id="IPR014529">
    <property type="entry name" value="UCP026631"/>
</dbReference>
<dbReference type="PANTHER" id="PTHR34473">
    <property type="entry name" value="UPF0699 TRANSMEMBRANE PROTEIN YDBS"/>
    <property type="match status" value="1"/>
</dbReference>
<organism evidence="3">
    <name type="scientific">metagenome</name>
    <dbReference type="NCBI Taxonomy" id="256318"/>
    <lineage>
        <taxon>unclassified sequences</taxon>
        <taxon>metagenomes</taxon>
    </lineage>
</organism>
<dbReference type="InterPro" id="IPR005182">
    <property type="entry name" value="YdbS-like_PH"/>
</dbReference>
<dbReference type="AlphaFoldDB" id="A0A2P2C506"/>
<dbReference type="Pfam" id="PF03703">
    <property type="entry name" value="bPH_2"/>
    <property type="match status" value="2"/>
</dbReference>